<feature type="domain" description="DZANK-type" evidence="11">
    <location>
        <begin position="374"/>
        <end position="422"/>
    </location>
</feature>
<accession>A0ABM1JX59</accession>
<keyword evidence="4" id="KW-0863">Zinc-finger</keyword>
<feature type="region of interest" description="Disordered" evidence="10">
    <location>
        <begin position="142"/>
        <end position="171"/>
    </location>
</feature>
<evidence type="ECO:0000256" key="10">
    <source>
        <dbReference type="SAM" id="MobiDB-lite"/>
    </source>
</evidence>
<gene>
    <name evidence="13" type="primary">DZANK1</name>
</gene>
<reference evidence="13" key="1">
    <citation type="submission" date="2025-08" db="UniProtKB">
        <authorList>
            <consortium name="RefSeq"/>
        </authorList>
    </citation>
    <scope>IDENTIFICATION</scope>
</reference>
<keyword evidence="7" id="KW-0966">Cell projection</keyword>
<dbReference type="PROSITE" id="PS50088">
    <property type="entry name" value="ANK_REPEAT"/>
    <property type="match status" value="1"/>
</dbReference>
<evidence type="ECO:0000313" key="13">
    <source>
        <dbReference type="RefSeq" id="XP_015266046.1"/>
    </source>
</evidence>
<evidence type="ECO:0000259" key="11">
    <source>
        <dbReference type="Pfam" id="PF12773"/>
    </source>
</evidence>
<feature type="repeat" description="ANK" evidence="9">
    <location>
        <begin position="671"/>
        <end position="703"/>
    </location>
</feature>
<comment type="subcellular location">
    <subcellularLocation>
        <location evidence="1">Cell projection</location>
        <location evidence="1">Cilium</location>
    </subcellularLocation>
</comment>
<dbReference type="SUPFAM" id="SSF48403">
    <property type="entry name" value="Ankyrin repeat"/>
    <property type="match status" value="1"/>
</dbReference>
<dbReference type="InterPro" id="IPR036770">
    <property type="entry name" value="Ankyrin_rpt-contain_sf"/>
</dbReference>
<dbReference type="InterPro" id="IPR026876">
    <property type="entry name" value="Fn3_assoc_repeat"/>
</dbReference>
<evidence type="ECO:0000256" key="4">
    <source>
        <dbReference type="ARBA" id="ARBA00022771"/>
    </source>
</evidence>
<protein>
    <recommendedName>
        <fullName evidence="8">Double zinc ribbon and ankyrin repeat-containing protein 1</fullName>
    </recommendedName>
</protein>
<dbReference type="GeneID" id="107109850"/>
<evidence type="ECO:0000256" key="9">
    <source>
        <dbReference type="PROSITE-ProRule" id="PRU00023"/>
    </source>
</evidence>
<dbReference type="Pfam" id="PF12796">
    <property type="entry name" value="Ank_2"/>
    <property type="match status" value="1"/>
</dbReference>
<keyword evidence="2" id="KW-0479">Metal-binding</keyword>
<dbReference type="InterPro" id="IPR052481">
    <property type="entry name" value="DZAN1"/>
</dbReference>
<keyword evidence="5" id="KW-0862">Zinc</keyword>
<evidence type="ECO:0000256" key="7">
    <source>
        <dbReference type="ARBA" id="ARBA00023273"/>
    </source>
</evidence>
<dbReference type="PANTHER" id="PTHR16058:SF4">
    <property type="entry name" value="DOUBLE ZINC RIBBON AND ANKYRIN REPEAT-CONTAINING PROTEIN 1"/>
    <property type="match status" value="1"/>
</dbReference>
<keyword evidence="3" id="KW-0677">Repeat</keyword>
<name>A0ABM1JX59_GEKJA</name>
<dbReference type="Proteomes" id="UP000694871">
    <property type="component" value="Unplaced"/>
</dbReference>
<evidence type="ECO:0000256" key="1">
    <source>
        <dbReference type="ARBA" id="ARBA00004138"/>
    </source>
</evidence>
<dbReference type="InterPro" id="IPR002110">
    <property type="entry name" value="Ankyrin_rpt"/>
</dbReference>
<proteinExistence type="predicted"/>
<keyword evidence="6 9" id="KW-0040">ANK repeat</keyword>
<evidence type="ECO:0000256" key="8">
    <source>
        <dbReference type="ARBA" id="ARBA00039856"/>
    </source>
</evidence>
<dbReference type="PANTHER" id="PTHR16058">
    <property type="entry name" value="DOUBLE ZINC RIBBON AND ANKYRIN REPEAT-CONTAINING PROTEIN 1"/>
    <property type="match status" value="1"/>
</dbReference>
<dbReference type="RefSeq" id="XP_015266046.1">
    <property type="nucleotide sequence ID" value="XM_015410560.1"/>
</dbReference>
<dbReference type="Pfam" id="PF13287">
    <property type="entry name" value="Fn3_assoc"/>
    <property type="match status" value="1"/>
</dbReference>
<dbReference type="SMART" id="SM00248">
    <property type="entry name" value="ANK"/>
    <property type="match status" value="3"/>
</dbReference>
<evidence type="ECO:0000256" key="3">
    <source>
        <dbReference type="ARBA" id="ARBA00022737"/>
    </source>
</evidence>
<keyword evidence="12" id="KW-1185">Reference proteome</keyword>
<evidence type="ECO:0000256" key="6">
    <source>
        <dbReference type="ARBA" id="ARBA00023043"/>
    </source>
</evidence>
<evidence type="ECO:0000256" key="5">
    <source>
        <dbReference type="ARBA" id="ARBA00022833"/>
    </source>
</evidence>
<dbReference type="InterPro" id="IPR025874">
    <property type="entry name" value="DZR"/>
</dbReference>
<sequence>MTAGSILAPQIIPLRIPTAGKAKHEIDTNTFVEIKSDTPDVAIYYTVDGSKPELFRRVGYGDCNTFRYKGPILLPDGKITVKALAVTKDCRESAVVTKVFVVDFVTPNTHTVDGENDEHLLKNPSGQDMENGLSDSRLEKKEVNKETKWNGVAQESQGVSKEKRSVPSLSVRQHRLNLNASPDKEEASPATLIPESQLANSAVSNRSLTSTQALKIQRAKGFLKCPQCLAPRSLDPFARFCQECGLLIPPVPGYSLPPPEEAQMGLCVECQTMVPMNTPTCIVCEVPITPQLQFPASTWLKFEFEYVRMSVNHPNCLIERKTKESVVCLACAGNPVHVRQCVICESPLPEAQTPAFSREAPPPLSSRRRKTTSCSKCGQANDQDAQFCGWCGAKVSPPPPYLICFKCGASNHTWARFCGTCGAHIEPLYRRSYEDNILLGAGDGFVISENNSLQNWQQPILPLPTSKPDPFRRKDQGTQTVGLFYPSGKSLEKRECELVSEKEKQQKMSDRKPLLTAVSPGRGYWRKQLDHVCEHLRSYAQNNVEFRTLIGEPQMGKLISATVHEDEHQVSLRLNYALAVNKDILTYQPAMFDYHGLSSLKGASEESQRILSPREKIQRMARTLKCLEKEDRLSSESRQLLKEVGPEGEGRPFLVEQLIDEGADPNCTNNHDQVVLTLAVLNKHHEVIPVLVQKGADIDHQSGPLNNTALHEAVLLGLEQLDCTEALLGCNANIKMKNAKGLSAYDLALKSNNDKIVSLFASKLGQGILDSISKPSRTGLTAKTAEKDDLQKDKMEALAALEDSK</sequence>
<dbReference type="Pfam" id="PF12773">
    <property type="entry name" value="DZR"/>
    <property type="match status" value="1"/>
</dbReference>
<dbReference type="Gene3D" id="1.25.40.20">
    <property type="entry name" value="Ankyrin repeat-containing domain"/>
    <property type="match status" value="1"/>
</dbReference>
<evidence type="ECO:0000313" key="12">
    <source>
        <dbReference type="Proteomes" id="UP000694871"/>
    </source>
</evidence>
<evidence type="ECO:0000256" key="2">
    <source>
        <dbReference type="ARBA" id="ARBA00022723"/>
    </source>
</evidence>
<organism evidence="12 13">
    <name type="scientific">Gekko japonicus</name>
    <name type="common">Schlegel's Japanese gecko</name>
    <dbReference type="NCBI Taxonomy" id="146911"/>
    <lineage>
        <taxon>Eukaryota</taxon>
        <taxon>Metazoa</taxon>
        <taxon>Chordata</taxon>
        <taxon>Craniata</taxon>
        <taxon>Vertebrata</taxon>
        <taxon>Euteleostomi</taxon>
        <taxon>Lepidosauria</taxon>
        <taxon>Squamata</taxon>
        <taxon>Bifurcata</taxon>
        <taxon>Gekkota</taxon>
        <taxon>Gekkonidae</taxon>
        <taxon>Gekkoninae</taxon>
        <taxon>Gekko</taxon>
    </lineage>
</organism>